<dbReference type="InterPro" id="IPR036737">
    <property type="entry name" value="OmpA-like_sf"/>
</dbReference>
<feature type="signal peptide" evidence="3">
    <location>
        <begin position="1"/>
        <end position="22"/>
    </location>
</feature>
<gene>
    <name evidence="5" type="ORF">POL58_32925</name>
</gene>
<evidence type="ECO:0000256" key="3">
    <source>
        <dbReference type="SAM" id="SignalP"/>
    </source>
</evidence>
<name>A0ABT5BEM3_9BACT</name>
<dbReference type="InterPro" id="IPR050330">
    <property type="entry name" value="Bact_OuterMem_StrucFunc"/>
</dbReference>
<organism evidence="5 6">
    <name type="scientific">Nannocystis radixulma</name>
    <dbReference type="NCBI Taxonomy" id="2995305"/>
    <lineage>
        <taxon>Bacteria</taxon>
        <taxon>Pseudomonadati</taxon>
        <taxon>Myxococcota</taxon>
        <taxon>Polyangia</taxon>
        <taxon>Nannocystales</taxon>
        <taxon>Nannocystaceae</taxon>
        <taxon>Nannocystis</taxon>
    </lineage>
</organism>
<feature type="domain" description="OmpA-like" evidence="4">
    <location>
        <begin position="109"/>
        <end position="263"/>
    </location>
</feature>
<dbReference type="Pfam" id="PF00691">
    <property type="entry name" value="OmpA"/>
    <property type="match status" value="1"/>
</dbReference>
<dbReference type="PANTHER" id="PTHR30329:SF21">
    <property type="entry name" value="LIPOPROTEIN YIAD-RELATED"/>
    <property type="match status" value="1"/>
</dbReference>
<feature type="region of interest" description="Disordered" evidence="2">
    <location>
        <begin position="158"/>
        <end position="200"/>
    </location>
</feature>
<sequence length="268" mass="28700">MPNKHLHAVIAVAAFVAVPACGAQQPGAQQAAGSAPGPAPATERGPDPRVQELEQELADTKRALDEQKAESETLRKSESELKVKADEAAALQTKLAEVVGKFGEVTTEDGAVRVELVDKILFPVGEADLTDNGRKVLAEVGAALKDIDDKQIWVQGHTDDSPIVVRKPKDPPPAPKVEEPKGKKGKADAKKAEEPPAGSDAVLPFITNWELSAARALTVVHYLQDEAKVDPSRLAAVAFGQYRPNSKSKAKNRRIEIVLYPRAKLAPK</sequence>
<dbReference type="PANTHER" id="PTHR30329">
    <property type="entry name" value="STATOR ELEMENT OF FLAGELLAR MOTOR COMPLEX"/>
    <property type="match status" value="1"/>
</dbReference>
<dbReference type="InterPro" id="IPR006665">
    <property type="entry name" value="OmpA-like"/>
</dbReference>
<accession>A0ABT5BEM3</accession>
<dbReference type="Gene3D" id="3.30.1330.60">
    <property type="entry name" value="OmpA-like domain"/>
    <property type="match status" value="1"/>
</dbReference>
<dbReference type="CDD" id="cd07185">
    <property type="entry name" value="OmpA_C-like"/>
    <property type="match status" value="1"/>
</dbReference>
<comment type="caution">
    <text evidence="5">The sequence shown here is derived from an EMBL/GenBank/DDBJ whole genome shotgun (WGS) entry which is preliminary data.</text>
</comment>
<evidence type="ECO:0000256" key="1">
    <source>
        <dbReference type="PROSITE-ProRule" id="PRU00473"/>
    </source>
</evidence>
<protein>
    <submittedName>
        <fullName evidence="5">OmpA family protein</fullName>
    </submittedName>
</protein>
<keyword evidence="1" id="KW-0472">Membrane</keyword>
<dbReference type="PROSITE" id="PS51123">
    <property type="entry name" value="OMPA_2"/>
    <property type="match status" value="1"/>
</dbReference>
<evidence type="ECO:0000256" key="2">
    <source>
        <dbReference type="SAM" id="MobiDB-lite"/>
    </source>
</evidence>
<keyword evidence="6" id="KW-1185">Reference proteome</keyword>
<feature type="chain" id="PRO_5046075707" evidence="3">
    <location>
        <begin position="23"/>
        <end position="268"/>
    </location>
</feature>
<feature type="compositionally biased region" description="Low complexity" evidence="2">
    <location>
        <begin position="24"/>
        <end position="36"/>
    </location>
</feature>
<dbReference type="RefSeq" id="WP_272004491.1">
    <property type="nucleotide sequence ID" value="NZ_JAQNDN010000019.1"/>
</dbReference>
<reference evidence="5 6" key="1">
    <citation type="submission" date="2022-11" db="EMBL/GenBank/DDBJ databases">
        <title>Minimal conservation of predation-associated metabolite biosynthetic gene clusters underscores biosynthetic potential of Myxococcota including descriptions for ten novel species: Archangium lansinium sp. nov., Myxococcus landrumus sp. nov., Nannocystis bai.</title>
        <authorList>
            <person name="Ahearne A."/>
            <person name="Stevens C."/>
            <person name="Dowd S."/>
        </authorList>
    </citation>
    <scope>NUCLEOTIDE SEQUENCE [LARGE SCALE GENOMIC DNA]</scope>
    <source>
        <strain evidence="5 6">NCELM</strain>
    </source>
</reference>
<proteinExistence type="predicted"/>
<keyword evidence="3" id="KW-0732">Signal</keyword>
<evidence type="ECO:0000313" key="5">
    <source>
        <dbReference type="EMBL" id="MDC0672601.1"/>
    </source>
</evidence>
<feature type="compositionally biased region" description="Basic and acidic residues" evidence="2">
    <location>
        <begin position="44"/>
        <end position="83"/>
    </location>
</feature>
<evidence type="ECO:0000259" key="4">
    <source>
        <dbReference type="PROSITE" id="PS51123"/>
    </source>
</evidence>
<evidence type="ECO:0000313" key="6">
    <source>
        <dbReference type="Proteomes" id="UP001217838"/>
    </source>
</evidence>
<dbReference type="SUPFAM" id="SSF103088">
    <property type="entry name" value="OmpA-like"/>
    <property type="match status" value="2"/>
</dbReference>
<feature type="compositionally biased region" description="Basic and acidic residues" evidence="2">
    <location>
        <begin position="176"/>
        <end position="194"/>
    </location>
</feature>
<feature type="region of interest" description="Disordered" evidence="2">
    <location>
        <begin position="24"/>
        <end position="83"/>
    </location>
</feature>
<dbReference type="EMBL" id="JAQNDN010000019">
    <property type="protein sequence ID" value="MDC0672601.1"/>
    <property type="molecule type" value="Genomic_DNA"/>
</dbReference>
<dbReference type="Proteomes" id="UP001217838">
    <property type="component" value="Unassembled WGS sequence"/>
</dbReference>